<dbReference type="Gene3D" id="3.30.160.60">
    <property type="entry name" value="Classic Zinc Finger"/>
    <property type="match status" value="7"/>
</dbReference>
<keyword evidence="5" id="KW-0862">Zinc</keyword>
<name>A0ABM1XVS8_AEDAL</name>
<feature type="domain" description="C2H2-type" evidence="9">
    <location>
        <begin position="630"/>
        <end position="652"/>
    </location>
</feature>
<feature type="compositionally biased region" description="Basic and acidic residues" evidence="8">
    <location>
        <begin position="453"/>
        <end position="462"/>
    </location>
</feature>
<dbReference type="Pfam" id="PF00096">
    <property type="entry name" value="zf-C2H2"/>
    <property type="match status" value="4"/>
</dbReference>
<feature type="domain" description="C2H2-type" evidence="9">
    <location>
        <begin position="544"/>
        <end position="572"/>
    </location>
</feature>
<feature type="region of interest" description="Disordered" evidence="8">
    <location>
        <begin position="453"/>
        <end position="472"/>
    </location>
</feature>
<accession>A0ABM1XVS8</accession>
<feature type="compositionally biased region" description="Polar residues" evidence="8">
    <location>
        <begin position="117"/>
        <end position="128"/>
    </location>
</feature>
<evidence type="ECO:0000256" key="4">
    <source>
        <dbReference type="ARBA" id="ARBA00022771"/>
    </source>
</evidence>
<evidence type="ECO:0000256" key="3">
    <source>
        <dbReference type="ARBA" id="ARBA00022737"/>
    </source>
</evidence>
<evidence type="ECO:0000259" key="9">
    <source>
        <dbReference type="PROSITE" id="PS50157"/>
    </source>
</evidence>
<dbReference type="InterPro" id="IPR012934">
    <property type="entry name" value="Znf_AD"/>
</dbReference>
<dbReference type="Pfam" id="PF13894">
    <property type="entry name" value="zf-C2H2_4"/>
    <property type="match status" value="1"/>
</dbReference>
<dbReference type="RefSeq" id="XP_029733285.2">
    <property type="nucleotide sequence ID" value="XM_029877425.2"/>
</dbReference>
<feature type="compositionally biased region" description="Acidic residues" evidence="8">
    <location>
        <begin position="278"/>
        <end position="325"/>
    </location>
</feature>
<feature type="region of interest" description="Disordered" evidence="8">
    <location>
        <begin position="232"/>
        <end position="336"/>
    </location>
</feature>
<sequence>MSDCLTCAKSVDGKEQSFEIESNKEIQNALCKHFWFEESQYLKRFICCPCWTKVEDFHRFYCEVEELHSKTIFPPVQLVEIKQEDVQQHDFAPEEQDVLKEADTDRKDSSEDDDNCQKNAFSPDTGVTSKRPRLQKNPLDAVQQYISQKIHLDCDSCAQRCETFEALQRHSMMEHAKKATVVCCSLKFTNNHRFVEHIRLHLDPHQFECSHCSKRFGNGEALKRHVRSIHAAEPGDAIKDEHADDGRATRRQVRSAAKPVDHIGDKQKDEPSVTKNEDTDEKESDDQASDDELDDDDDDYEQESDDSEGSNNSGDDDNDSEESEQETTTRAAVSEDEVAQIQEYVSKNITLECDSCSERPTTFKELQKHSMEDHGKRATILCCNRKLLNSYRFDDHIRYHLNPDRFKCTECSRKCPNREALSRHMQTVHTPEEDKIYSCEECHKKFSTKDSLAKHGRIHGDPAPKPAGKRRLRRKDVDSEKLIAEHINLECDSCHKKCSTFLALQKHSTAEHKRRAYVFCCGLKFNRKPRLIDHVLFHLDPNRFQCKVCHKNFRQTRSLQRHTDKKHTPEENKTFQCSVCSKIFARQTFLNAHERYHNPKWHCEICDKRFVCESYLTQHHKLIHTKELSYVCHVCARTFHNYSTYRSHLETHDTSIKKKPHKPRVQCPLCDAWTLKLSHHMRLHSGTKTCEICGEECKNKVTYRYHMKNHKTGDFICTVCDKSFKREIGLKEHMASHTGDVLYSCDFCDRTFNSNANRASHRKKMHPQQWLEEKLKKEAARMGTSNETVPT</sequence>
<feature type="domain" description="C2H2-type" evidence="9">
    <location>
        <begin position="437"/>
        <end position="464"/>
    </location>
</feature>
<dbReference type="SMART" id="SM00868">
    <property type="entry name" value="zf-AD"/>
    <property type="match status" value="2"/>
</dbReference>
<dbReference type="GeneID" id="115269081"/>
<evidence type="ECO:0000256" key="7">
    <source>
        <dbReference type="PROSITE-ProRule" id="PRU00042"/>
    </source>
</evidence>
<evidence type="ECO:0000256" key="8">
    <source>
        <dbReference type="SAM" id="MobiDB-lite"/>
    </source>
</evidence>
<feature type="domain" description="C2H2-type" evidence="9">
    <location>
        <begin position="743"/>
        <end position="766"/>
    </location>
</feature>
<evidence type="ECO:0000256" key="1">
    <source>
        <dbReference type="ARBA" id="ARBA00004123"/>
    </source>
</evidence>
<feature type="domain" description="C2H2-type" evidence="9">
    <location>
        <begin position="207"/>
        <end position="235"/>
    </location>
</feature>
<evidence type="ECO:0000256" key="2">
    <source>
        <dbReference type="ARBA" id="ARBA00022723"/>
    </source>
</evidence>
<dbReference type="PANTHER" id="PTHR24376">
    <property type="entry name" value="ZINC FINGER PROTEIN"/>
    <property type="match status" value="1"/>
</dbReference>
<feature type="region of interest" description="Disordered" evidence="8">
    <location>
        <begin position="90"/>
        <end position="134"/>
    </location>
</feature>
<dbReference type="SMART" id="SM00355">
    <property type="entry name" value="ZnF_C2H2"/>
    <property type="match status" value="16"/>
</dbReference>
<dbReference type="Pfam" id="PF12874">
    <property type="entry name" value="zf-met"/>
    <property type="match status" value="2"/>
</dbReference>
<comment type="subcellular location">
    <subcellularLocation>
        <location evidence="1">Nucleus</location>
    </subcellularLocation>
</comment>
<dbReference type="InterPro" id="IPR036236">
    <property type="entry name" value="Znf_C2H2_sf"/>
</dbReference>
<dbReference type="SUPFAM" id="SSF57667">
    <property type="entry name" value="beta-beta-alpha zinc fingers"/>
    <property type="match status" value="6"/>
</dbReference>
<dbReference type="PROSITE" id="PS50157">
    <property type="entry name" value="ZINC_FINGER_C2H2_2"/>
    <property type="match status" value="9"/>
</dbReference>
<keyword evidence="4 7" id="KW-0863">Zinc-finger</keyword>
<proteinExistence type="predicted"/>
<dbReference type="PANTHER" id="PTHR24376:SF235">
    <property type="entry name" value="C2H2-TYPE DOMAIN-CONTAINING PROTEIN"/>
    <property type="match status" value="1"/>
</dbReference>
<reference evidence="11" key="1">
    <citation type="journal article" date="2015" name="Proc. Natl. Acad. Sci. U.S.A.">
        <title>Genome sequence of the Asian Tiger mosquito, Aedes albopictus, reveals insights into its biology, genetics, and evolution.</title>
        <authorList>
            <person name="Chen X.G."/>
            <person name="Jiang X."/>
            <person name="Gu J."/>
            <person name="Xu M."/>
            <person name="Wu Y."/>
            <person name="Deng Y."/>
            <person name="Zhang C."/>
            <person name="Bonizzoni M."/>
            <person name="Dermauw W."/>
            <person name="Vontas J."/>
            <person name="Armbruster P."/>
            <person name="Huang X."/>
            <person name="Yang Y."/>
            <person name="Zhang H."/>
            <person name="He W."/>
            <person name="Peng H."/>
            <person name="Liu Y."/>
            <person name="Wu K."/>
            <person name="Chen J."/>
            <person name="Lirakis M."/>
            <person name="Topalis P."/>
            <person name="Van Leeuwen T."/>
            <person name="Hall A.B."/>
            <person name="Jiang X."/>
            <person name="Thorpe C."/>
            <person name="Mueller R.L."/>
            <person name="Sun C."/>
            <person name="Waterhouse R.M."/>
            <person name="Yan G."/>
            <person name="Tu Z.J."/>
            <person name="Fang X."/>
            <person name="James A.A."/>
        </authorList>
    </citation>
    <scope>NUCLEOTIDE SEQUENCE [LARGE SCALE GENOMIC DNA]</scope>
    <source>
        <strain evidence="11">Foshan</strain>
    </source>
</reference>
<keyword evidence="3" id="KW-0677">Repeat</keyword>
<evidence type="ECO:0000313" key="11">
    <source>
        <dbReference type="Proteomes" id="UP000069940"/>
    </source>
</evidence>
<evidence type="ECO:0000313" key="10">
    <source>
        <dbReference type="EnsemblMetazoa" id="AALFPA23_003354.P3645"/>
    </source>
</evidence>
<dbReference type="PROSITE" id="PS00028">
    <property type="entry name" value="ZINC_FINGER_C2H2_1"/>
    <property type="match status" value="11"/>
</dbReference>
<feature type="domain" description="C2H2-type" evidence="9">
    <location>
        <begin position="575"/>
        <end position="602"/>
    </location>
</feature>
<organism evidence="10 11">
    <name type="scientific">Aedes albopictus</name>
    <name type="common">Asian tiger mosquito</name>
    <name type="synonym">Stegomyia albopicta</name>
    <dbReference type="NCBI Taxonomy" id="7160"/>
    <lineage>
        <taxon>Eukaryota</taxon>
        <taxon>Metazoa</taxon>
        <taxon>Ecdysozoa</taxon>
        <taxon>Arthropoda</taxon>
        <taxon>Hexapoda</taxon>
        <taxon>Insecta</taxon>
        <taxon>Pterygota</taxon>
        <taxon>Neoptera</taxon>
        <taxon>Endopterygota</taxon>
        <taxon>Diptera</taxon>
        <taxon>Nematocera</taxon>
        <taxon>Culicoidea</taxon>
        <taxon>Culicidae</taxon>
        <taxon>Culicinae</taxon>
        <taxon>Aedini</taxon>
        <taxon>Aedes</taxon>
        <taxon>Stegomyia</taxon>
    </lineage>
</organism>
<dbReference type="Pfam" id="PF13912">
    <property type="entry name" value="zf-C2H2_6"/>
    <property type="match status" value="1"/>
</dbReference>
<reference evidence="10" key="2">
    <citation type="submission" date="2025-05" db="UniProtKB">
        <authorList>
            <consortium name="EnsemblMetazoa"/>
        </authorList>
    </citation>
    <scope>IDENTIFICATION</scope>
    <source>
        <strain evidence="10">Foshan</strain>
    </source>
</reference>
<dbReference type="Gene3D" id="3.40.1800.20">
    <property type="match status" value="1"/>
</dbReference>
<feature type="domain" description="C2H2-type" evidence="9">
    <location>
        <begin position="601"/>
        <end position="629"/>
    </location>
</feature>
<keyword evidence="11" id="KW-1185">Reference proteome</keyword>
<keyword evidence="2" id="KW-0479">Metal-binding</keyword>
<evidence type="ECO:0000256" key="6">
    <source>
        <dbReference type="ARBA" id="ARBA00023242"/>
    </source>
</evidence>
<dbReference type="Proteomes" id="UP000069940">
    <property type="component" value="Unassembled WGS sequence"/>
</dbReference>
<feature type="domain" description="C2H2-type" evidence="9">
    <location>
        <begin position="406"/>
        <end position="434"/>
    </location>
</feature>
<protein>
    <recommendedName>
        <fullName evidence="9">C2H2-type domain-containing protein</fullName>
    </recommendedName>
</protein>
<feature type="compositionally biased region" description="Basic and acidic residues" evidence="8">
    <location>
        <begin position="236"/>
        <end position="248"/>
    </location>
</feature>
<feature type="compositionally biased region" description="Basic and acidic residues" evidence="8">
    <location>
        <begin position="90"/>
        <end position="109"/>
    </location>
</feature>
<keyword evidence="6" id="KW-0539">Nucleus</keyword>
<dbReference type="InterPro" id="IPR013087">
    <property type="entry name" value="Znf_C2H2_type"/>
</dbReference>
<feature type="compositionally biased region" description="Basic and acidic residues" evidence="8">
    <location>
        <begin position="259"/>
        <end position="277"/>
    </location>
</feature>
<dbReference type="EnsemblMetazoa" id="AALFPA23_003354.R3645">
    <property type="protein sequence ID" value="AALFPA23_003354.P3645"/>
    <property type="gene ID" value="AALFPA23_003354"/>
</dbReference>
<feature type="domain" description="C2H2-type" evidence="9">
    <location>
        <begin position="715"/>
        <end position="742"/>
    </location>
</feature>
<evidence type="ECO:0000256" key="5">
    <source>
        <dbReference type="ARBA" id="ARBA00022833"/>
    </source>
</evidence>